<dbReference type="PANTHER" id="PTHR13061">
    <property type="entry name" value="DYNACTIN SUBUNIT P25"/>
    <property type="match status" value="1"/>
</dbReference>
<dbReference type="KEGG" id="cfk:CFRA_00610"/>
<dbReference type="STRING" id="1437875.CFRA_00610"/>
<dbReference type="CDD" id="cd04645">
    <property type="entry name" value="LbH_gamma_CA_like"/>
    <property type="match status" value="1"/>
</dbReference>
<dbReference type="Gene3D" id="2.160.10.10">
    <property type="entry name" value="Hexapeptide repeat proteins"/>
    <property type="match status" value="1"/>
</dbReference>
<dbReference type="InterPro" id="IPR050484">
    <property type="entry name" value="Transf_Hexapept/Carb_Anhydrase"/>
</dbReference>
<dbReference type="EMBL" id="CP009247">
    <property type="protein sequence ID" value="APT88040.1"/>
    <property type="molecule type" value="Genomic_DNA"/>
</dbReference>
<organism evidence="1 2">
    <name type="scientific">Corynebacterium frankenforstense DSM 45800</name>
    <dbReference type="NCBI Taxonomy" id="1437875"/>
    <lineage>
        <taxon>Bacteria</taxon>
        <taxon>Bacillati</taxon>
        <taxon>Actinomycetota</taxon>
        <taxon>Actinomycetes</taxon>
        <taxon>Mycobacteriales</taxon>
        <taxon>Corynebacteriaceae</taxon>
        <taxon>Corynebacterium</taxon>
    </lineage>
</organism>
<dbReference type="SUPFAM" id="SSF51161">
    <property type="entry name" value="Trimeric LpxA-like enzymes"/>
    <property type="match status" value="1"/>
</dbReference>
<protein>
    <submittedName>
        <fullName evidence="1">Acetyltransferase</fullName>
    </submittedName>
</protein>
<evidence type="ECO:0000313" key="1">
    <source>
        <dbReference type="EMBL" id="APT88040.1"/>
    </source>
</evidence>
<dbReference type="OrthoDB" id="9803036at2"/>
<dbReference type="RefSeq" id="WP_075663014.1">
    <property type="nucleotide sequence ID" value="NZ_CP009247.1"/>
</dbReference>
<gene>
    <name evidence="1" type="ORF">CFRA_00610</name>
</gene>
<dbReference type="GO" id="GO:0016740">
    <property type="term" value="F:transferase activity"/>
    <property type="evidence" value="ECO:0007669"/>
    <property type="project" value="UniProtKB-KW"/>
</dbReference>
<accession>A0A1L7CQC3</accession>
<dbReference type="InterPro" id="IPR001451">
    <property type="entry name" value="Hexapep"/>
</dbReference>
<dbReference type="PANTHER" id="PTHR13061:SF29">
    <property type="entry name" value="GAMMA CARBONIC ANHYDRASE-LIKE 1, MITOCHONDRIAL-RELATED"/>
    <property type="match status" value="1"/>
</dbReference>
<sequence>MTGPYFYEYAGRRPTVHPDAWIAPTATLIGDVTVAAGASVFYGVVLRGDVGAIRVGERTNIQDNCVLHVDTGEECVLGDDVTVGHLALVHSAHVADGCLIGMGSKVLSRSRIGEGSLIAAGAVVLEGAEIPPRSLAAGVPAKVRRELTAEESQAFIPHAANYVETAQKQGARVEPDRP</sequence>
<name>A0A1L7CQC3_9CORY</name>
<keyword evidence="1" id="KW-0808">Transferase</keyword>
<proteinExistence type="predicted"/>
<dbReference type="InterPro" id="IPR047324">
    <property type="entry name" value="LbH_gamma_CA-like"/>
</dbReference>
<dbReference type="Pfam" id="PF00132">
    <property type="entry name" value="Hexapep"/>
    <property type="match status" value="1"/>
</dbReference>
<dbReference type="Proteomes" id="UP000185434">
    <property type="component" value="Chromosome"/>
</dbReference>
<dbReference type="InterPro" id="IPR011004">
    <property type="entry name" value="Trimer_LpxA-like_sf"/>
</dbReference>
<evidence type="ECO:0000313" key="2">
    <source>
        <dbReference type="Proteomes" id="UP000185434"/>
    </source>
</evidence>
<reference evidence="1 2" key="1">
    <citation type="submission" date="2014-08" db="EMBL/GenBank/DDBJ databases">
        <title>Complete genome sequence of Corynebacterium frankenforstense ST18(T) (=DSM 45800(T)), isolated from raw cow milk.</title>
        <authorList>
            <person name="Ruckert C."/>
            <person name="Albersmeier A."/>
            <person name="Winkler A."/>
            <person name="Lipski A."/>
            <person name="Kalinowski J."/>
        </authorList>
    </citation>
    <scope>NUCLEOTIDE SEQUENCE [LARGE SCALE GENOMIC DNA]</scope>
    <source>
        <strain evidence="1 2">ST18</strain>
    </source>
</reference>
<keyword evidence="2" id="KW-1185">Reference proteome</keyword>
<dbReference type="AlphaFoldDB" id="A0A1L7CQC3"/>